<dbReference type="SMART" id="SM00347">
    <property type="entry name" value="HTH_MARR"/>
    <property type="match status" value="1"/>
</dbReference>
<evidence type="ECO:0000259" key="1">
    <source>
        <dbReference type="PROSITE" id="PS50995"/>
    </source>
</evidence>
<dbReference type="PANTHER" id="PTHR33164:SF104">
    <property type="entry name" value="TRANSCRIPTIONAL REGULATORY PROTEIN"/>
    <property type="match status" value="1"/>
</dbReference>
<feature type="domain" description="HTH marR-type" evidence="1">
    <location>
        <begin position="1"/>
        <end position="142"/>
    </location>
</feature>
<dbReference type="RefSeq" id="WP_157426799.1">
    <property type="nucleotide sequence ID" value="NZ_BAAANK010000007.1"/>
</dbReference>
<dbReference type="EMBL" id="BAAANK010000007">
    <property type="protein sequence ID" value="GAA1838887.1"/>
    <property type="molecule type" value="Genomic_DNA"/>
</dbReference>
<protein>
    <submittedName>
        <fullName evidence="2">MarR family transcriptional regulator</fullName>
    </submittedName>
</protein>
<dbReference type="InterPro" id="IPR036390">
    <property type="entry name" value="WH_DNA-bd_sf"/>
</dbReference>
<dbReference type="Pfam" id="PF12802">
    <property type="entry name" value="MarR_2"/>
    <property type="match status" value="1"/>
</dbReference>
<dbReference type="PROSITE" id="PS50995">
    <property type="entry name" value="HTH_MARR_2"/>
    <property type="match status" value="1"/>
</dbReference>
<organism evidence="2 3">
    <name type="scientific">Agromyces salentinus</name>
    <dbReference type="NCBI Taxonomy" id="269421"/>
    <lineage>
        <taxon>Bacteria</taxon>
        <taxon>Bacillati</taxon>
        <taxon>Actinomycetota</taxon>
        <taxon>Actinomycetes</taxon>
        <taxon>Micrococcales</taxon>
        <taxon>Microbacteriaceae</taxon>
        <taxon>Agromyces</taxon>
    </lineage>
</organism>
<dbReference type="Proteomes" id="UP001501746">
    <property type="component" value="Unassembled WGS sequence"/>
</dbReference>
<dbReference type="InterPro" id="IPR036388">
    <property type="entry name" value="WH-like_DNA-bd_sf"/>
</dbReference>
<dbReference type="Gene3D" id="1.10.10.10">
    <property type="entry name" value="Winged helix-like DNA-binding domain superfamily/Winged helix DNA-binding domain"/>
    <property type="match status" value="1"/>
</dbReference>
<dbReference type="SUPFAM" id="SSF46785">
    <property type="entry name" value="Winged helix' DNA-binding domain"/>
    <property type="match status" value="1"/>
</dbReference>
<comment type="caution">
    <text evidence="2">The sequence shown here is derived from an EMBL/GenBank/DDBJ whole genome shotgun (WGS) entry which is preliminary data.</text>
</comment>
<evidence type="ECO:0000313" key="2">
    <source>
        <dbReference type="EMBL" id="GAA1838887.1"/>
    </source>
</evidence>
<keyword evidence="3" id="KW-1185">Reference proteome</keyword>
<dbReference type="InterPro" id="IPR000835">
    <property type="entry name" value="HTH_MarR-typ"/>
</dbReference>
<dbReference type="PRINTS" id="PR00598">
    <property type="entry name" value="HTHMARR"/>
</dbReference>
<evidence type="ECO:0000313" key="3">
    <source>
        <dbReference type="Proteomes" id="UP001501746"/>
    </source>
</evidence>
<reference evidence="3" key="1">
    <citation type="journal article" date="2019" name="Int. J. Syst. Evol. Microbiol.">
        <title>The Global Catalogue of Microorganisms (GCM) 10K type strain sequencing project: providing services to taxonomists for standard genome sequencing and annotation.</title>
        <authorList>
            <consortium name="The Broad Institute Genomics Platform"/>
            <consortium name="The Broad Institute Genome Sequencing Center for Infectious Disease"/>
            <person name="Wu L."/>
            <person name="Ma J."/>
        </authorList>
    </citation>
    <scope>NUCLEOTIDE SEQUENCE [LARGE SCALE GENOMIC DNA]</scope>
    <source>
        <strain evidence="3">JCM 14323</strain>
    </source>
</reference>
<name>A0ABP4Z7Z7_9MICO</name>
<dbReference type="InterPro" id="IPR039422">
    <property type="entry name" value="MarR/SlyA-like"/>
</dbReference>
<dbReference type="PANTHER" id="PTHR33164">
    <property type="entry name" value="TRANSCRIPTIONAL REGULATOR, MARR FAMILY"/>
    <property type="match status" value="1"/>
</dbReference>
<gene>
    <name evidence="2" type="ORF">GCM10009750_25980</name>
</gene>
<accession>A0ABP4Z7Z7</accession>
<sequence>MTDRAIAVAAWESLFRAQVTVIRTLSESFPSELISLNEYDVLFNISRAPRRRLRLKDLNRSVLISQPSVSRMLDRLSSRGLVTKVPDPDDGRGTIVSITEDGFSLYRQVAYQHIAAIERAVGAGLDDDELVTLTGLCRRMRLALADPLIGETAASENSADRAAG</sequence>
<proteinExistence type="predicted"/>